<evidence type="ECO:0000256" key="17">
    <source>
        <dbReference type="ARBA" id="ARBA00033987"/>
    </source>
</evidence>
<dbReference type="SMART" id="SM01335">
    <property type="entry name" value="PADR1"/>
    <property type="match status" value="1"/>
</dbReference>
<dbReference type="GO" id="GO:0006302">
    <property type="term" value="P:double-strand break repair"/>
    <property type="evidence" value="ECO:0007669"/>
    <property type="project" value="TreeGrafter"/>
</dbReference>
<dbReference type="InterPro" id="IPR036420">
    <property type="entry name" value="BRCT_dom_sf"/>
</dbReference>
<feature type="domain" description="PARP-type" evidence="20">
    <location>
        <begin position="117"/>
        <end position="206"/>
    </location>
</feature>
<reference evidence="24" key="1">
    <citation type="submission" date="2020-05" db="UniProtKB">
        <authorList>
            <consortium name="EnsemblMetazoa"/>
        </authorList>
    </citation>
    <scope>IDENTIFICATION</scope>
    <source>
        <strain evidence="24">Aabys</strain>
    </source>
</reference>
<evidence type="ECO:0000256" key="10">
    <source>
        <dbReference type="ARBA" id="ARBA00022765"/>
    </source>
</evidence>
<evidence type="ECO:0000259" key="20">
    <source>
        <dbReference type="PROSITE" id="PS50064"/>
    </source>
</evidence>
<evidence type="ECO:0000259" key="23">
    <source>
        <dbReference type="PROSITE" id="PS51977"/>
    </source>
</evidence>
<evidence type="ECO:0000256" key="11">
    <source>
        <dbReference type="ARBA" id="ARBA00022771"/>
    </source>
</evidence>
<dbReference type="EnsemblMetazoa" id="MDOA014132-RB">
    <property type="protein sequence ID" value="MDOA014132-PB"/>
    <property type="gene ID" value="MDOA014132"/>
</dbReference>
<comment type="catalytic activity">
    <reaction evidence="17 19">
        <text>NAD(+) + (ADP-D-ribosyl)n-acceptor = nicotinamide + (ADP-D-ribosyl)n+1-acceptor + H(+).</text>
        <dbReference type="EC" id="2.4.2.30"/>
    </reaction>
</comment>
<organism evidence="24">
    <name type="scientific">Musca domestica</name>
    <name type="common">House fly</name>
    <dbReference type="NCBI Taxonomy" id="7370"/>
    <lineage>
        <taxon>Eukaryota</taxon>
        <taxon>Metazoa</taxon>
        <taxon>Ecdysozoa</taxon>
        <taxon>Arthropoda</taxon>
        <taxon>Hexapoda</taxon>
        <taxon>Insecta</taxon>
        <taxon>Pterygota</taxon>
        <taxon>Neoptera</taxon>
        <taxon>Endopterygota</taxon>
        <taxon>Diptera</taxon>
        <taxon>Brachycera</taxon>
        <taxon>Muscomorpha</taxon>
        <taxon>Muscoidea</taxon>
        <taxon>Muscidae</taxon>
        <taxon>Musca</taxon>
    </lineage>
</organism>
<sequence length="1002" mass="113666">MDVSIDLPFKAEYAKTGRAGCKGCKTNIGQGSLRIAAMVQSAFHDGKQPNWFHESCFFKKQRPGSVGDVENFESLRFEDQERIRKKIDECSSVVESLGSSKGGKKRNIAENSAIKDFGLEYAKSGRAACRGCELKILKGQIRIRKTVYDTEVGMKYGGQPLWHHVECFAQLRGELGWFAAGDILPGFKDLSPEDMEIVKKALPAIKSENAPASKKVKLEQIKGEDEEAEKDLEKKLKEQSKRLYKFRDRVRDEMHKKDIIELLQDNGQEPVQGDLEKRLDQIADLLTFGALPPCPECNGRQLLFFKSGYVCNGSLTEWTKCTYHIKEPKRVPCKISSELKGAYKFLKDVHKTTESRAIRYIPPSSSTISKSIGVKKGDELDGPKVKRERPPLYNLQFTHIGLGYPENDLRKELTDLGGKLDLKITEKTIAVFSTPKEIKRMGSRMKKAKEMGLHIIPIEYIENVKSNPLGAINYISSMSLCDWGTDPAARVPQEEAKSAKSKSIYTKSVPKSMTLKLKDGLAVDPDSGLEDVAHVYISRNKDKFNVVLGKTDIQRNKNSYYKLQLLESDNKQKFWVFRAWGRIGTTIGGNKLESFSNLIDAIASFKDIYFDKTGNYFDNRANFVKTPNGMYPIDIDYSDNDKVDLSADHNIKSNLSQAVQDLIKLMFDVDTMKRTMMEFDLDMEKMPLGKLSQSQIKTAYSVLTEICKLIEEGGSNAKLIDCTNRFYTLIPHSFGTEKPPLLDTKEQVEKLVQMLDSLLQIECAYSLLQNEDCKEEINPLDKHYEQLKTTLEPLDKNSKEYDLLTKYVKNTHAATHNMYDLEVVDIFKVARQGEARRYKPFRKLHNRRLLWHGSRLTNFAGILSNGLKIAPPEAPVTGYMFGKGIYFADMVSKSANYCCTSKQNSTGLMLLSEVALGDMLECTAAKYITKLPADKHSCFGRGRTMPDPKESYMREDGVEIPLGKPISDENFKSSLLYNEFIVYDIAQVNIQYMFRMNFKYKF</sequence>
<dbReference type="PIRSF" id="PIRSF000489">
    <property type="entry name" value="NAD_ADPRT"/>
    <property type="match status" value="1"/>
</dbReference>
<keyword evidence="6 19" id="KW-0808">Transferase</keyword>
<dbReference type="KEGG" id="mde:101896797"/>
<feature type="domain" description="PARP alpha-helical" evidence="22">
    <location>
        <begin position="652"/>
        <end position="769"/>
    </location>
</feature>
<keyword evidence="15 19" id="KW-0539">Nucleus</keyword>
<dbReference type="InterPro" id="IPR012982">
    <property type="entry name" value="PARP1-like_PADR1_Zn_ribbon"/>
</dbReference>
<evidence type="ECO:0000256" key="14">
    <source>
        <dbReference type="ARBA" id="ARBA00023125"/>
    </source>
</evidence>
<evidence type="ECO:0000256" key="12">
    <source>
        <dbReference type="ARBA" id="ARBA00022833"/>
    </source>
</evidence>
<dbReference type="CDD" id="cd08001">
    <property type="entry name" value="WGR_PARP1_like"/>
    <property type="match status" value="1"/>
</dbReference>
<keyword evidence="11" id="KW-0863">Zinc-finger</keyword>
<evidence type="ECO:0000256" key="15">
    <source>
        <dbReference type="ARBA" id="ARBA00023242"/>
    </source>
</evidence>
<name>A0A1I8NDN9_MUSDO</name>
<dbReference type="RefSeq" id="XP_005175605.2">
    <property type="nucleotide sequence ID" value="XM_005175548.4"/>
</dbReference>
<evidence type="ECO:0000256" key="7">
    <source>
        <dbReference type="ARBA" id="ARBA00022695"/>
    </source>
</evidence>
<protein>
    <recommendedName>
        <fullName evidence="18 19">Poly [ADP-ribose] polymerase</fullName>
        <ecNumber evidence="4 19">2.4.2.30</ecNumber>
    </recommendedName>
</protein>
<evidence type="ECO:0000256" key="1">
    <source>
        <dbReference type="ARBA" id="ARBA00000438"/>
    </source>
</evidence>
<dbReference type="GO" id="GO:0003950">
    <property type="term" value="F:NAD+ poly-ADP-ribosyltransferase activity"/>
    <property type="evidence" value="ECO:0007669"/>
    <property type="project" value="UniProtKB-UniRule"/>
</dbReference>
<dbReference type="InterPro" id="IPR050800">
    <property type="entry name" value="ARTD/PARP"/>
</dbReference>
<dbReference type="Pfam" id="PF05406">
    <property type="entry name" value="WGR"/>
    <property type="match status" value="1"/>
</dbReference>
<evidence type="ECO:0000256" key="2">
    <source>
        <dbReference type="ARBA" id="ARBA00000459"/>
    </source>
</evidence>
<dbReference type="GO" id="GO:1990404">
    <property type="term" value="F:NAD+-protein mono-ADP-ribosyltransferase activity"/>
    <property type="evidence" value="ECO:0007669"/>
    <property type="project" value="TreeGrafter"/>
</dbReference>
<dbReference type="SUPFAM" id="SSF47587">
    <property type="entry name" value="Domain of poly(ADP-ribose) polymerase"/>
    <property type="match status" value="1"/>
</dbReference>
<evidence type="ECO:0000259" key="21">
    <source>
        <dbReference type="PROSITE" id="PS51059"/>
    </source>
</evidence>
<dbReference type="InterPro" id="IPR012317">
    <property type="entry name" value="Poly(ADP-ribose)pol_cat_dom"/>
</dbReference>
<keyword evidence="10" id="KW-0013">ADP-ribosylation</keyword>
<dbReference type="InterPro" id="IPR038650">
    <property type="entry name" value="PADR1_C_dom_sf"/>
</dbReference>
<dbReference type="FunFam" id="3.90.228.10:FF:000002">
    <property type="entry name" value="Poly [ADP-ribose] polymerase"/>
    <property type="match status" value="1"/>
</dbReference>
<dbReference type="Gene3D" id="1.20.142.10">
    <property type="entry name" value="Poly(ADP-ribose) polymerase, regulatory domain"/>
    <property type="match status" value="1"/>
</dbReference>
<keyword evidence="14 19" id="KW-0238">DNA-binding</keyword>
<dbReference type="GO" id="GO:0070212">
    <property type="term" value="P:protein poly-ADP-ribosylation"/>
    <property type="evidence" value="ECO:0007669"/>
    <property type="project" value="TreeGrafter"/>
</dbReference>
<accession>A0A1I8NDN9</accession>
<evidence type="ECO:0000256" key="16">
    <source>
        <dbReference type="ARBA" id="ARBA00024347"/>
    </source>
</evidence>
<keyword evidence="13 19" id="KW-0520">NAD</keyword>
<evidence type="ECO:0000256" key="19">
    <source>
        <dbReference type="PIRNR" id="PIRNR000489"/>
    </source>
</evidence>
<dbReference type="EnsemblMetazoa" id="MDOA014132-RA">
    <property type="protein sequence ID" value="MDOA014132-PA"/>
    <property type="gene ID" value="MDOA014132"/>
</dbReference>
<dbReference type="GO" id="GO:0005730">
    <property type="term" value="C:nucleolus"/>
    <property type="evidence" value="ECO:0007669"/>
    <property type="project" value="TreeGrafter"/>
</dbReference>
<proteinExistence type="inferred from homology"/>
<dbReference type="InterPro" id="IPR036930">
    <property type="entry name" value="WGR_dom_sf"/>
</dbReference>
<evidence type="ECO:0000256" key="9">
    <source>
        <dbReference type="ARBA" id="ARBA00022737"/>
    </source>
</evidence>
<dbReference type="SUPFAM" id="SSF57716">
    <property type="entry name" value="Glucocorticoid receptor-like (DNA-binding domain)"/>
    <property type="match status" value="2"/>
</dbReference>
<evidence type="ECO:0000256" key="4">
    <source>
        <dbReference type="ARBA" id="ARBA00012020"/>
    </source>
</evidence>
<feature type="domain" description="PARP-type" evidence="20">
    <location>
        <begin position="9"/>
        <end position="91"/>
    </location>
</feature>
<dbReference type="OrthoDB" id="429950at2759"/>
<dbReference type="Pfam" id="PF00645">
    <property type="entry name" value="zf-PARP"/>
    <property type="match status" value="2"/>
</dbReference>
<evidence type="ECO:0000259" key="22">
    <source>
        <dbReference type="PROSITE" id="PS51060"/>
    </source>
</evidence>
<keyword evidence="9" id="KW-0677">Repeat</keyword>
<dbReference type="Gene3D" id="2.20.25.630">
    <property type="match status" value="1"/>
</dbReference>
<feature type="domain" description="PARP catalytic" evidence="21">
    <location>
        <begin position="778"/>
        <end position="1002"/>
    </location>
</feature>
<dbReference type="Gene3D" id="1.10.20.130">
    <property type="match status" value="1"/>
</dbReference>
<gene>
    <name evidence="24" type="primary">101896797</name>
</gene>
<dbReference type="GO" id="GO:0003677">
    <property type="term" value="F:DNA binding"/>
    <property type="evidence" value="ECO:0007669"/>
    <property type="project" value="UniProtKB-UniRule"/>
</dbReference>
<evidence type="ECO:0000256" key="6">
    <source>
        <dbReference type="ARBA" id="ARBA00022679"/>
    </source>
</evidence>
<dbReference type="InterPro" id="IPR008893">
    <property type="entry name" value="WGR_domain"/>
</dbReference>
<comment type="catalytic activity">
    <reaction evidence="2 19">
        <text>L-glutamyl-[protein] + NAD(+) = 5-O-(ADP-D-ribosyl)-L-glutamyl-[protein] + nicotinamide</text>
        <dbReference type="Rhea" id="RHEA:58224"/>
        <dbReference type="Rhea" id="RHEA-COMP:10208"/>
        <dbReference type="Rhea" id="RHEA-COMP:15089"/>
        <dbReference type="ChEBI" id="CHEBI:17154"/>
        <dbReference type="ChEBI" id="CHEBI:29973"/>
        <dbReference type="ChEBI" id="CHEBI:57540"/>
        <dbReference type="ChEBI" id="CHEBI:142540"/>
    </reaction>
</comment>
<dbReference type="STRING" id="7370.A0A1I8NDN9"/>
<evidence type="ECO:0000256" key="13">
    <source>
        <dbReference type="ARBA" id="ARBA00023027"/>
    </source>
</evidence>
<dbReference type="Pfam" id="PF21728">
    <property type="entry name" value="PADR1_N"/>
    <property type="match status" value="1"/>
</dbReference>
<dbReference type="CDD" id="cd01437">
    <property type="entry name" value="parp_like"/>
    <property type="match status" value="1"/>
</dbReference>
<dbReference type="VEuPathDB" id="VectorBase:MDOMA2_002675"/>
<dbReference type="Gene3D" id="3.40.50.10190">
    <property type="entry name" value="BRCT domain"/>
    <property type="match status" value="1"/>
</dbReference>
<dbReference type="FunFam" id="1.20.142.10:FF:000001">
    <property type="entry name" value="Poly [ADP-ribose] polymerase"/>
    <property type="match status" value="1"/>
</dbReference>
<dbReference type="Pfam" id="PF02877">
    <property type="entry name" value="PARP_reg"/>
    <property type="match status" value="1"/>
</dbReference>
<dbReference type="EC" id="2.4.2.30" evidence="4 19"/>
<dbReference type="GO" id="GO:0051287">
    <property type="term" value="F:NAD binding"/>
    <property type="evidence" value="ECO:0007669"/>
    <property type="project" value="UniProtKB-UniRule"/>
</dbReference>
<dbReference type="InterPro" id="IPR001510">
    <property type="entry name" value="Znf_PARP"/>
</dbReference>
<dbReference type="InterPro" id="IPR036616">
    <property type="entry name" value="Poly(ADP-ribose)pol_reg_dom_sf"/>
</dbReference>
<evidence type="ECO:0000256" key="5">
    <source>
        <dbReference type="ARBA" id="ARBA00022676"/>
    </source>
</evidence>
<dbReference type="GO" id="GO:0016779">
    <property type="term" value="F:nucleotidyltransferase activity"/>
    <property type="evidence" value="ECO:0007669"/>
    <property type="project" value="UniProtKB-KW"/>
</dbReference>
<dbReference type="SMART" id="SM00773">
    <property type="entry name" value="WGR"/>
    <property type="match status" value="1"/>
</dbReference>
<comment type="catalytic activity">
    <reaction evidence="1 19">
        <text>L-aspartyl-[protein] + NAD(+) = 4-O-(ADP-D-ribosyl)-L-aspartyl-[protein] + nicotinamide</text>
        <dbReference type="Rhea" id="RHEA:54424"/>
        <dbReference type="Rhea" id="RHEA-COMP:9867"/>
        <dbReference type="Rhea" id="RHEA-COMP:13832"/>
        <dbReference type="ChEBI" id="CHEBI:17154"/>
        <dbReference type="ChEBI" id="CHEBI:29961"/>
        <dbReference type="ChEBI" id="CHEBI:57540"/>
        <dbReference type="ChEBI" id="CHEBI:138102"/>
    </reaction>
</comment>
<dbReference type="Gene3D" id="3.30.1740.10">
    <property type="entry name" value="Zinc finger, PARP-type"/>
    <property type="match status" value="2"/>
</dbReference>
<evidence type="ECO:0000256" key="18">
    <source>
        <dbReference type="ARBA" id="ARBA00071874"/>
    </source>
</evidence>
<dbReference type="InterPro" id="IPR036957">
    <property type="entry name" value="Znf_PARP_sf"/>
</dbReference>
<dbReference type="InterPro" id="IPR004102">
    <property type="entry name" value="Poly(ADP-ribose)pol_reg_dom"/>
</dbReference>
<dbReference type="VEuPathDB" id="VectorBase:MDOA014132"/>
<evidence type="ECO:0000256" key="8">
    <source>
        <dbReference type="ARBA" id="ARBA00022723"/>
    </source>
</evidence>
<dbReference type="eggNOG" id="KOG1037">
    <property type="taxonomic scope" value="Eukaryota"/>
</dbReference>
<dbReference type="PROSITE" id="PS52007">
    <property type="entry name" value="PADR1"/>
    <property type="match status" value="1"/>
</dbReference>
<dbReference type="SMART" id="SM01336">
    <property type="entry name" value="zf-PARP"/>
    <property type="match status" value="2"/>
</dbReference>
<dbReference type="SUPFAM" id="SSF56399">
    <property type="entry name" value="ADP-ribosylation"/>
    <property type="match status" value="1"/>
</dbReference>
<dbReference type="Gene3D" id="3.90.228.10">
    <property type="match status" value="1"/>
</dbReference>
<dbReference type="SUPFAM" id="SSF142921">
    <property type="entry name" value="WGR domain-like"/>
    <property type="match status" value="1"/>
</dbReference>
<dbReference type="InterPro" id="IPR049296">
    <property type="entry name" value="PARP1-like_PADR1_N"/>
</dbReference>
<keyword evidence="12 19" id="KW-0862">Zinc</keyword>
<comment type="similarity">
    <text evidence="16">Belongs to the ARTD/PARP family.</text>
</comment>
<comment type="subcellular location">
    <subcellularLocation>
        <location evidence="3 19">Nucleus</location>
    </subcellularLocation>
</comment>
<dbReference type="Pfam" id="PF00644">
    <property type="entry name" value="PARP"/>
    <property type="match status" value="1"/>
</dbReference>
<evidence type="ECO:0000313" key="24">
    <source>
        <dbReference type="EnsemblMetazoa" id="MDOA014132-PA"/>
    </source>
</evidence>
<dbReference type="PANTHER" id="PTHR10459">
    <property type="entry name" value="DNA LIGASE"/>
    <property type="match status" value="1"/>
</dbReference>
<evidence type="ECO:0000256" key="3">
    <source>
        <dbReference type="ARBA" id="ARBA00004123"/>
    </source>
</evidence>
<dbReference type="Pfam" id="PF08063">
    <property type="entry name" value="Zn_ribbon_PADR1"/>
    <property type="match status" value="1"/>
</dbReference>
<dbReference type="PROSITE" id="PS50064">
    <property type="entry name" value="ZF_PARP_2"/>
    <property type="match status" value="2"/>
</dbReference>
<dbReference type="PANTHER" id="PTHR10459:SF60">
    <property type="entry name" value="POLY [ADP-RIBOSE] POLYMERASE 2"/>
    <property type="match status" value="1"/>
</dbReference>
<dbReference type="PROSITE" id="PS51059">
    <property type="entry name" value="PARP_CATALYTIC"/>
    <property type="match status" value="1"/>
</dbReference>
<keyword evidence="5 19" id="KW-0328">Glycosyltransferase</keyword>
<dbReference type="AlphaFoldDB" id="A0A1I8NDN9"/>
<keyword evidence="7" id="KW-0548">Nucleotidyltransferase</keyword>
<keyword evidence="8 19" id="KW-0479">Metal-binding</keyword>
<dbReference type="PROSITE" id="PS51977">
    <property type="entry name" value="WGR"/>
    <property type="match status" value="1"/>
</dbReference>
<dbReference type="PROSITE" id="PS51060">
    <property type="entry name" value="PARP_ALPHA_HD"/>
    <property type="match status" value="1"/>
</dbReference>
<dbReference type="GO" id="GO:0008270">
    <property type="term" value="F:zinc ion binding"/>
    <property type="evidence" value="ECO:0007669"/>
    <property type="project" value="UniProtKB-KW"/>
</dbReference>
<feature type="domain" description="WGR" evidence="23">
    <location>
        <begin position="532"/>
        <end position="630"/>
    </location>
</feature>
<dbReference type="InterPro" id="IPR008288">
    <property type="entry name" value="PARP"/>
</dbReference>